<comment type="caution">
    <text evidence="1">The sequence shown here is derived from an EMBL/GenBank/DDBJ whole genome shotgun (WGS) entry which is preliminary data.</text>
</comment>
<proteinExistence type="predicted"/>
<keyword evidence="2" id="KW-1185">Reference proteome</keyword>
<evidence type="ECO:0000313" key="2">
    <source>
        <dbReference type="Proteomes" id="UP000054870"/>
    </source>
</evidence>
<organism evidence="1 2">
    <name type="scientific">Caballeronia catudaia</name>
    <dbReference type="NCBI Taxonomy" id="1777136"/>
    <lineage>
        <taxon>Bacteria</taxon>
        <taxon>Pseudomonadati</taxon>
        <taxon>Pseudomonadota</taxon>
        <taxon>Betaproteobacteria</taxon>
        <taxon>Burkholderiales</taxon>
        <taxon>Burkholderiaceae</taxon>
        <taxon>Caballeronia</taxon>
    </lineage>
</organism>
<dbReference type="EMBL" id="FCOF02000003">
    <property type="protein sequence ID" value="SAK47015.1"/>
    <property type="molecule type" value="Genomic_DNA"/>
</dbReference>
<name>A0A157ZNC9_9BURK</name>
<dbReference type="Pfam" id="PF10720">
    <property type="entry name" value="DUF2515"/>
    <property type="match status" value="1"/>
</dbReference>
<accession>A0A157ZNC9</accession>
<dbReference type="InterPro" id="IPR019658">
    <property type="entry name" value="DUF2515"/>
</dbReference>
<gene>
    <name evidence="1" type="ORF">AWB75_01009</name>
</gene>
<evidence type="ECO:0000313" key="1">
    <source>
        <dbReference type="EMBL" id="SAK47015.1"/>
    </source>
</evidence>
<sequence>MSSVYPKCDNKRCPVCYPNWKEDEEAAKRKAEEDKEDCIRCWRNLQKQAEKIASASDPVARNRAINVAYAQLWWDDRRFQWTGLAAFASKQVGCGLLNSAELIQKSNRQRDAYQRWDRSASALERMSPYGSPRMPMQDQGMGEGATKVYQMLAMGNTALFLEIWPLHKFYEAFGLERFKKCYPLRRTIAGEVNWPLRGKIEFGREWPEVKAAFSAIDSGNISDGVRLMAYHEQINILQTAIYSDPMFVTLMRANQFAWALNIPTGSARQIELILANNCTVKGLPARKEGFSNDPLANLADPAQRMDFVSRAANRFNQLLHDPLQKYDVENSLYLLAHPR</sequence>
<dbReference type="Proteomes" id="UP000054870">
    <property type="component" value="Unassembled WGS sequence"/>
</dbReference>
<dbReference type="AlphaFoldDB" id="A0A157ZNC9"/>
<reference evidence="1" key="1">
    <citation type="submission" date="2016-01" db="EMBL/GenBank/DDBJ databases">
        <authorList>
            <person name="Peeters C."/>
        </authorList>
    </citation>
    <scope>NUCLEOTIDE SEQUENCE [LARGE SCALE GENOMIC DNA]</scope>
    <source>
        <strain evidence="1">LMG 29318</strain>
    </source>
</reference>
<protein>
    <submittedName>
        <fullName evidence="1">Uncharacterized protein</fullName>
    </submittedName>
</protein>